<feature type="compositionally biased region" description="Basic residues" evidence="2">
    <location>
        <begin position="948"/>
        <end position="957"/>
    </location>
</feature>
<dbReference type="EMBL" id="VIIS01001521">
    <property type="protein sequence ID" value="KAF0296964.1"/>
    <property type="molecule type" value="Genomic_DNA"/>
</dbReference>
<feature type="region of interest" description="Disordered" evidence="2">
    <location>
        <begin position="948"/>
        <end position="999"/>
    </location>
</feature>
<feature type="coiled-coil region" evidence="1">
    <location>
        <begin position="837"/>
        <end position="923"/>
    </location>
</feature>
<feature type="region of interest" description="Disordered" evidence="2">
    <location>
        <begin position="1021"/>
        <end position="1050"/>
    </location>
</feature>
<feature type="compositionally biased region" description="Basic and acidic residues" evidence="2">
    <location>
        <begin position="978"/>
        <end position="999"/>
    </location>
</feature>
<accession>A0A6A4VZF2</accession>
<reference evidence="3 4" key="1">
    <citation type="submission" date="2019-07" db="EMBL/GenBank/DDBJ databases">
        <title>Draft genome assembly of a fouling barnacle, Amphibalanus amphitrite (Darwin, 1854): The first reference genome for Thecostraca.</title>
        <authorList>
            <person name="Kim W."/>
        </authorList>
    </citation>
    <scope>NUCLEOTIDE SEQUENCE [LARGE SCALE GENOMIC DNA]</scope>
    <source>
        <strain evidence="3">SNU_AA5</strain>
        <tissue evidence="3">Soma without cirri and trophi</tissue>
    </source>
</reference>
<comment type="caution">
    <text evidence="3">The sequence shown here is derived from an EMBL/GenBank/DDBJ whole genome shotgun (WGS) entry which is preliminary data.</text>
</comment>
<feature type="compositionally biased region" description="Low complexity" evidence="2">
    <location>
        <begin position="1035"/>
        <end position="1046"/>
    </location>
</feature>
<name>A0A6A4VZF2_AMPAM</name>
<dbReference type="Gene3D" id="1.10.1410.40">
    <property type="match status" value="1"/>
</dbReference>
<feature type="region of interest" description="Disordered" evidence="2">
    <location>
        <begin position="688"/>
        <end position="733"/>
    </location>
</feature>
<organism evidence="3 4">
    <name type="scientific">Amphibalanus amphitrite</name>
    <name type="common">Striped barnacle</name>
    <name type="synonym">Balanus amphitrite</name>
    <dbReference type="NCBI Taxonomy" id="1232801"/>
    <lineage>
        <taxon>Eukaryota</taxon>
        <taxon>Metazoa</taxon>
        <taxon>Ecdysozoa</taxon>
        <taxon>Arthropoda</taxon>
        <taxon>Crustacea</taxon>
        <taxon>Multicrustacea</taxon>
        <taxon>Cirripedia</taxon>
        <taxon>Thoracica</taxon>
        <taxon>Thoracicalcarea</taxon>
        <taxon>Balanomorpha</taxon>
        <taxon>Balanoidea</taxon>
        <taxon>Balanidae</taxon>
        <taxon>Amphibalaninae</taxon>
        <taxon>Amphibalanus</taxon>
    </lineage>
</organism>
<dbReference type="SMART" id="SM01265">
    <property type="entry name" value="Mab-21"/>
    <property type="match status" value="1"/>
</dbReference>
<feature type="compositionally biased region" description="Acidic residues" evidence="2">
    <location>
        <begin position="702"/>
        <end position="717"/>
    </location>
</feature>
<keyword evidence="1" id="KW-0175">Coiled coil</keyword>
<evidence type="ECO:0000313" key="3">
    <source>
        <dbReference type="EMBL" id="KAF0296964.1"/>
    </source>
</evidence>
<dbReference type="Proteomes" id="UP000440578">
    <property type="component" value="Unassembled WGS sequence"/>
</dbReference>
<gene>
    <name evidence="3" type="ORF">FJT64_005605</name>
</gene>
<dbReference type="OrthoDB" id="7249367at2759"/>
<dbReference type="AlphaFoldDB" id="A0A6A4VZF2"/>
<feature type="compositionally biased region" description="Polar residues" evidence="2">
    <location>
        <begin position="965"/>
        <end position="976"/>
    </location>
</feature>
<evidence type="ECO:0000313" key="4">
    <source>
        <dbReference type="Proteomes" id="UP000440578"/>
    </source>
</evidence>
<dbReference type="InterPro" id="IPR024810">
    <property type="entry name" value="MAB21L/cGLR"/>
</dbReference>
<evidence type="ECO:0000256" key="1">
    <source>
        <dbReference type="SAM" id="Coils"/>
    </source>
</evidence>
<protein>
    <submittedName>
        <fullName evidence="3">Uncharacterized protein</fullName>
    </submittedName>
</protein>
<keyword evidence="4" id="KW-1185">Reference proteome</keyword>
<evidence type="ECO:0000256" key="2">
    <source>
        <dbReference type="SAM" id="MobiDB-lite"/>
    </source>
</evidence>
<proteinExistence type="predicted"/>
<sequence>MSNIFDAISALRLEQGRRLVGTLSPAVQQLVARCGSAAHLVADTLLVARDLVESHGPGKQAYITSCEVDDAVRGLVDRPLLSALAEVGAAADAAARCRHCQPRQPLRLVTSNRSGSSAEGLSDVSIGVGGTSDFDVMLEFDGPFRWAPPGAEPAVIEPQSAPQLWARPTDNAGFVTLHWVRTDRCGHEEPLEALPADSVLRMMVDFCRVMEDGEITPTGPAVNVKRPGAKHGGVDFVFCLLVRGWWHAPVWPDGAPWDTRFGVHLVPTGRPGSKTESIEYRISLSRAELLAVRQLCPGLRAAVRALKAIKNILKESGVAIGDLKSYFMKTAALWLAQEPHGGPRTGVTDGVHRLLDWLERRLDEEWLPCFFYPAINVAAELTADQRQAIIGSLRLVREHLTPLLMACCEKLGLSLHTLLEGRPTEPLSERQLRLRLGRTLLRRAVLAGILFRPTAPCWESWWSYAIPYLARAAPRLLQWYHHMMSGTHFQQCLLLMAWSVVDPADLADGEPMTSPVGDAVTLDVTPLTRLLTDSDLRRLLGEPAAVAAWCRRERPAGLTAEPDTPRGRAELLLRPELLLRALGEAVPGAMDRWREVDRKEKEAWEGNYQPLATYQQRREWLERALSCDLQHKLRVKLPEMDGPTVVATAGLWRRRLQQLLSGDRLRAAYDAAVGRWPDRWQLLQHYLAEDDTQDSPQGDRDGEIEDEEQHCDEEEQTSEGPPHPHRQRWRQIEQQHQQRWKELELQHQQLWQELEHPGHEERVRMDKEHEEERQDLDQKHGTEWQNLDERHYEERIELHQQHKEDTGCLNMPTEDQLRQLDLSHQKQWEKLRRTLRKQRLELELRHLRESRELEERLPSVRSGELDRLTEECRRGRQQLGKELKEELQEQEHDDQQRVTRSLLARHQEEREELLRKHEEETRCLNMRIDQQPRARLLRRFLKWNGQRKLNKRHRKQSKQLDRSHQQQWGNLQQKLRQQCRELEERHPNTGSEHEENRLPEEWSRRLHELREKLEKELEQLEKQLQEQQCPEEDVTITSSDSTTGTTGRREYTNGSRVQLHGASETTIKSVITTVPSTITIIITITSTTTSRTKPATSLREFGIVV</sequence>